<proteinExistence type="predicted"/>
<feature type="transmembrane region" description="Helical" evidence="5">
    <location>
        <begin position="32"/>
        <end position="54"/>
    </location>
</feature>
<dbReference type="PANTHER" id="PTHR37422">
    <property type="entry name" value="TEICHURONIC ACID BIOSYNTHESIS PROTEIN TUAE"/>
    <property type="match status" value="1"/>
</dbReference>
<feature type="transmembrane region" description="Helical" evidence="5">
    <location>
        <begin position="144"/>
        <end position="165"/>
    </location>
</feature>
<dbReference type="InterPro" id="IPR007016">
    <property type="entry name" value="O-antigen_ligase-rel_domated"/>
</dbReference>
<keyword evidence="2 5" id="KW-0812">Transmembrane</keyword>
<accession>A0A1C9IDS1</accession>
<comment type="subcellular location">
    <subcellularLocation>
        <location evidence="1">Membrane</location>
        <topology evidence="1">Multi-pass membrane protein</topology>
    </subcellularLocation>
</comment>
<dbReference type="PANTHER" id="PTHR37422:SF17">
    <property type="entry name" value="O-ANTIGEN LIGASE"/>
    <property type="match status" value="1"/>
</dbReference>
<dbReference type="InterPro" id="IPR051533">
    <property type="entry name" value="WaaL-like"/>
</dbReference>
<feature type="transmembrane region" description="Helical" evidence="5">
    <location>
        <begin position="104"/>
        <end position="132"/>
    </location>
</feature>
<protein>
    <submittedName>
        <fullName evidence="7">Wzy</fullName>
    </submittedName>
</protein>
<feature type="domain" description="O-antigen ligase-related" evidence="6">
    <location>
        <begin position="218"/>
        <end position="355"/>
    </location>
</feature>
<evidence type="ECO:0000259" key="6">
    <source>
        <dbReference type="Pfam" id="PF04932"/>
    </source>
</evidence>
<gene>
    <name evidence="7" type="primary">cpsL</name>
    <name evidence="7" type="ORF">YS262-orf12</name>
</gene>
<keyword evidence="3 5" id="KW-1133">Transmembrane helix</keyword>
<evidence type="ECO:0000256" key="4">
    <source>
        <dbReference type="ARBA" id="ARBA00023136"/>
    </source>
</evidence>
<dbReference type="EMBL" id="KU665263">
    <property type="protein sequence ID" value="AOP02682.1"/>
    <property type="molecule type" value="Genomic_DNA"/>
</dbReference>
<dbReference type="Pfam" id="PF04932">
    <property type="entry name" value="Wzy_C"/>
    <property type="match status" value="1"/>
</dbReference>
<evidence type="ECO:0000256" key="2">
    <source>
        <dbReference type="ARBA" id="ARBA00022692"/>
    </source>
</evidence>
<reference evidence="7" key="1">
    <citation type="journal article" date="2016" name="Appl. Environ. Microbiol.">
        <title>Novel capsular polysaccharide Loci and new diagnostic tools for high-throughput capsular gene typing in Streptococcus suis.</title>
        <authorList>
            <person name="Zheng H."/>
            <person name="Bai X."/>
            <person name="Xu J."/>
        </authorList>
    </citation>
    <scope>NUCLEOTIDE SEQUENCE</scope>
    <source>
        <strain evidence="7">YS262</strain>
    </source>
</reference>
<feature type="transmembrane region" description="Helical" evidence="5">
    <location>
        <begin position="185"/>
        <end position="205"/>
    </location>
</feature>
<organism evidence="7">
    <name type="scientific">Streptococcus suis</name>
    <dbReference type="NCBI Taxonomy" id="1307"/>
    <lineage>
        <taxon>Bacteria</taxon>
        <taxon>Bacillati</taxon>
        <taxon>Bacillota</taxon>
        <taxon>Bacilli</taxon>
        <taxon>Lactobacillales</taxon>
        <taxon>Streptococcaceae</taxon>
        <taxon>Streptococcus</taxon>
    </lineage>
</organism>
<feature type="transmembrane region" description="Helical" evidence="5">
    <location>
        <begin position="377"/>
        <end position="395"/>
    </location>
</feature>
<feature type="transmembrane region" description="Helical" evidence="5">
    <location>
        <begin position="344"/>
        <end position="365"/>
    </location>
</feature>
<feature type="transmembrane region" description="Helical" evidence="5">
    <location>
        <begin position="231"/>
        <end position="248"/>
    </location>
</feature>
<evidence type="ECO:0000256" key="1">
    <source>
        <dbReference type="ARBA" id="ARBA00004141"/>
    </source>
</evidence>
<dbReference type="GO" id="GO:0016020">
    <property type="term" value="C:membrane"/>
    <property type="evidence" value="ECO:0007669"/>
    <property type="project" value="UniProtKB-SubCell"/>
</dbReference>
<feature type="transmembrane region" description="Helical" evidence="5">
    <location>
        <begin position="7"/>
        <end position="26"/>
    </location>
</feature>
<dbReference type="AlphaFoldDB" id="A0A1C9IDS1"/>
<evidence type="ECO:0000313" key="7">
    <source>
        <dbReference type="EMBL" id="AOP02682.1"/>
    </source>
</evidence>
<evidence type="ECO:0000256" key="3">
    <source>
        <dbReference type="ARBA" id="ARBA00022989"/>
    </source>
</evidence>
<feature type="transmembrane region" description="Helical" evidence="5">
    <location>
        <begin position="66"/>
        <end position="84"/>
    </location>
</feature>
<feature type="transmembrane region" description="Helical" evidence="5">
    <location>
        <begin position="255"/>
        <end position="279"/>
    </location>
</feature>
<keyword evidence="4 5" id="KW-0472">Membrane</keyword>
<feature type="transmembrane region" description="Helical" evidence="5">
    <location>
        <begin position="210"/>
        <end position="225"/>
    </location>
</feature>
<name>A0A1C9IDS1_STRSU</name>
<evidence type="ECO:0000256" key="5">
    <source>
        <dbReference type="SAM" id="Phobius"/>
    </source>
</evidence>
<sequence>MKINRSLNIEILLLSAVIIFLGQIALKNDSNAILLIALIMVGFAAAILPQDNLMPFMLCMIAPNRLLTYGSISAPIIIILVALFKGNRYLHQPKKFFLSSMALIGYTIITLFIGESLIFDAIKIVAVLLFFIMYTNCQDIHTSYVRYTVFCSLGCLLSAGITLLINKNSISEAGRFTIKGSGQNVLGILCAIMAINLLVIVLNYVNKKKLFYVFLSTILCGIGFLTGSRSFLLAIGTGIFGLVIMMMVKLDFKRLFKIGFIISLVTFGAIFAVKFSSFINNYWDLIMYRVTKLQNVDVSNGRFDLWEQYITIFREQPIYFWFGGLSIDDSQVQYVAHNMIIEQIASFGVIGSIFILNLYNINLYISAVLVIKKYSKCDIKIFSFTVVPLIAFLGSSMVSHTILGIPQTTMLFLCIFSLFSSKRTGGEL</sequence>